<comment type="caution">
    <text evidence="1">The sequence shown here is derived from an EMBL/GenBank/DDBJ whole genome shotgun (WGS) entry which is preliminary data.</text>
</comment>
<sequence length="168" mass="18356">MSDSGTTFWDWALTAYAGEGVPSLCLELQDTDGQNVPLVLFAVWAGVRGVALDEETAEAAVDISRAYADTVVVPLRTIRQRMRVVVGDMDDAHREALRSRVKALEIEAERAQMEALAALIGGGSAEPEKTARDNLLAVARLWARVVPRNPLNAFCDALSERGFLRYNP</sequence>
<reference evidence="1 2" key="1">
    <citation type="submission" date="2023-01" db="EMBL/GenBank/DDBJ databases">
        <title>Novel species of the genus Asticcacaulis isolated from rivers.</title>
        <authorList>
            <person name="Lu H."/>
        </authorList>
    </citation>
    <scope>NUCLEOTIDE SEQUENCE [LARGE SCALE GENOMIC DNA]</scope>
    <source>
        <strain evidence="1 2">DXS10W</strain>
    </source>
</reference>
<dbReference type="Pfam" id="PF09523">
    <property type="entry name" value="DUF2390"/>
    <property type="match status" value="1"/>
</dbReference>
<dbReference type="InterPro" id="IPR012659">
    <property type="entry name" value="CHP02444"/>
</dbReference>
<accession>A0ABT5IEL4</accession>
<dbReference type="NCBIfam" id="TIGR02444">
    <property type="entry name" value="TIGR02444 family protein"/>
    <property type="match status" value="1"/>
</dbReference>
<dbReference type="Proteomes" id="UP001216595">
    <property type="component" value="Unassembled WGS sequence"/>
</dbReference>
<name>A0ABT5IEL4_9CAUL</name>
<proteinExistence type="predicted"/>
<keyword evidence="2" id="KW-1185">Reference proteome</keyword>
<dbReference type="RefSeq" id="WP_272741337.1">
    <property type="nucleotide sequence ID" value="NZ_JAQQKW010000005.1"/>
</dbReference>
<evidence type="ECO:0000313" key="2">
    <source>
        <dbReference type="Proteomes" id="UP001216595"/>
    </source>
</evidence>
<protein>
    <submittedName>
        <fullName evidence="1">TIGR02444 family protein</fullName>
    </submittedName>
</protein>
<dbReference type="EMBL" id="JAQQKW010000005">
    <property type="protein sequence ID" value="MDC7694626.1"/>
    <property type="molecule type" value="Genomic_DNA"/>
</dbReference>
<evidence type="ECO:0000313" key="1">
    <source>
        <dbReference type="EMBL" id="MDC7694626.1"/>
    </source>
</evidence>
<gene>
    <name evidence="1" type="ORF">PQU94_10070</name>
</gene>
<organism evidence="1 2">
    <name type="scientific">Asticcacaulis currens</name>
    <dbReference type="NCBI Taxonomy" id="2984210"/>
    <lineage>
        <taxon>Bacteria</taxon>
        <taxon>Pseudomonadati</taxon>
        <taxon>Pseudomonadota</taxon>
        <taxon>Alphaproteobacteria</taxon>
        <taxon>Caulobacterales</taxon>
        <taxon>Caulobacteraceae</taxon>
        <taxon>Asticcacaulis</taxon>
    </lineage>
</organism>